<dbReference type="Pfam" id="PF02575">
    <property type="entry name" value="YbaB_DNA_bd"/>
    <property type="match status" value="1"/>
</dbReference>
<name>A0A0R2JFE5_9LACO</name>
<evidence type="ECO:0000256" key="2">
    <source>
        <dbReference type="HAMAP-Rule" id="MF_00274"/>
    </source>
</evidence>
<dbReference type="PANTHER" id="PTHR33449">
    <property type="entry name" value="NUCLEOID-ASSOCIATED PROTEIN YBAB"/>
    <property type="match status" value="1"/>
</dbReference>
<dbReference type="HAMAP" id="MF_00274">
    <property type="entry name" value="DNA_YbaB_EbfC"/>
    <property type="match status" value="1"/>
</dbReference>
<organism evidence="4 5">
    <name type="scientific">Weissella minor</name>
    <dbReference type="NCBI Taxonomy" id="1620"/>
    <lineage>
        <taxon>Bacteria</taxon>
        <taxon>Bacillati</taxon>
        <taxon>Bacillota</taxon>
        <taxon>Bacilli</taxon>
        <taxon>Lactobacillales</taxon>
        <taxon>Lactobacillaceae</taxon>
        <taxon>Weissella</taxon>
    </lineage>
</organism>
<dbReference type="NCBIfam" id="TIGR00103">
    <property type="entry name" value="DNA_YbaB_EbfC"/>
    <property type="match status" value="1"/>
</dbReference>
<dbReference type="PIRSF" id="PIRSF004555">
    <property type="entry name" value="UCP004555"/>
    <property type="match status" value="1"/>
</dbReference>
<dbReference type="GO" id="GO:0043590">
    <property type="term" value="C:bacterial nucleoid"/>
    <property type="evidence" value="ECO:0007669"/>
    <property type="project" value="UniProtKB-UniRule"/>
</dbReference>
<dbReference type="Gene3D" id="3.30.1310.10">
    <property type="entry name" value="Nucleoid-associated protein YbaB-like domain"/>
    <property type="match status" value="1"/>
</dbReference>
<dbReference type="AlphaFoldDB" id="A0A0R2JFE5"/>
<evidence type="ECO:0000256" key="3">
    <source>
        <dbReference type="SAM" id="MobiDB-lite"/>
    </source>
</evidence>
<comment type="function">
    <text evidence="2">Binds to DNA and alters its conformation. May be involved in regulation of gene expression, nucleoid organization and DNA protection.</text>
</comment>
<dbReference type="OrthoDB" id="9795263at2"/>
<gene>
    <name evidence="4" type="ORF">IV67_GL001145</name>
</gene>
<dbReference type="GO" id="GO:0005829">
    <property type="term" value="C:cytosol"/>
    <property type="evidence" value="ECO:0007669"/>
    <property type="project" value="TreeGrafter"/>
</dbReference>
<dbReference type="STRING" id="1620.IV67_GL001145"/>
<evidence type="ECO:0000313" key="5">
    <source>
        <dbReference type="Proteomes" id="UP000051673"/>
    </source>
</evidence>
<keyword evidence="5" id="KW-1185">Reference proteome</keyword>
<sequence length="104" mass="11590">MFGGQNMQQMMKQMKKMQSQVQSEQAAIAETEYTGSAPSDMVTVKFNGDHEMLDMQIKPELIDPEDPDELSDMILVAVNDALKKLEADTEKRMGQFAPKGMGGF</sequence>
<reference evidence="4 5" key="1">
    <citation type="journal article" date="2015" name="Genome Announc.">
        <title>Expanding the biotechnology potential of lactobacilli through comparative genomics of 213 strains and associated genera.</title>
        <authorList>
            <person name="Sun Z."/>
            <person name="Harris H.M."/>
            <person name="McCann A."/>
            <person name="Guo C."/>
            <person name="Argimon S."/>
            <person name="Zhang W."/>
            <person name="Yang X."/>
            <person name="Jeffery I.B."/>
            <person name="Cooney J.C."/>
            <person name="Kagawa T.F."/>
            <person name="Liu W."/>
            <person name="Song Y."/>
            <person name="Salvetti E."/>
            <person name="Wrobel A."/>
            <person name="Rasinkangas P."/>
            <person name="Parkhill J."/>
            <person name="Rea M.C."/>
            <person name="O'Sullivan O."/>
            <person name="Ritari J."/>
            <person name="Douillard F.P."/>
            <person name="Paul Ross R."/>
            <person name="Yang R."/>
            <person name="Briner A.E."/>
            <person name="Felis G.E."/>
            <person name="de Vos W.M."/>
            <person name="Barrangou R."/>
            <person name="Klaenhammer T.R."/>
            <person name="Caufield P.W."/>
            <person name="Cui Y."/>
            <person name="Zhang H."/>
            <person name="O'Toole P.W."/>
        </authorList>
    </citation>
    <scope>NUCLEOTIDE SEQUENCE [LARGE SCALE GENOMIC DNA]</scope>
    <source>
        <strain evidence="4 5">DSM 20014</strain>
    </source>
</reference>
<keyword evidence="1 2" id="KW-0238">DNA-binding</keyword>
<dbReference type="EMBL" id="JQCD01000031">
    <property type="protein sequence ID" value="KRN76094.1"/>
    <property type="molecule type" value="Genomic_DNA"/>
</dbReference>
<comment type="similarity">
    <text evidence="2">Belongs to the YbaB/EbfC family.</text>
</comment>
<feature type="region of interest" description="Disordered" evidence="3">
    <location>
        <begin position="1"/>
        <end position="23"/>
    </location>
</feature>
<dbReference type="InterPro" id="IPR036894">
    <property type="entry name" value="YbaB-like_sf"/>
</dbReference>
<accession>A0A0R2JFE5</accession>
<dbReference type="Proteomes" id="UP000051673">
    <property type="component" value="Unassembled WGS sequence"/>
</dbReference>
<protein>
    <recommendedName>
        <fullName evidence="2">Nucleoid-associated protein IV67_GL001145</fullName>
    </recommendedName>
</protein>
<evidence type="ECO:0000313" key="4">
    <source>
        <dbReference type="EMBL" id="KRN76094.1"/>
    </source>
</evidence>
<dbReference type="InterPro" id="IPR004401">
    <property type="entry name" value="YbaB/EbfC"/>
</dbReference>
<comment type="subunit">
    <text evidence="2">Homodimer.</text>
</comment>
<dbReference type="PANTHER" id="PTHR33449:SF1">
    <property type="entry name" value="NUCLEOID-ASSOCIATED PROTEIN YBAB"/>
    <property type="match status" value="1"/>
</dbReference>
<dbReference type="SUPFAM" id="SSF82607">
    <property type="entry name" value="YbaB-like"/>
    <property type="match status" value="1"/>
</dbReference>
<proteinExistence type="inferred from homology"/>
<dbReference type="RefSeq" id="WP_057789002.1">
    <property type="nucleotide sequence ID" value="NZ_JQCD01000031.1"/>
</dbReference>
<dbReference type="GO" id="GO:0003677">
    <property type="term" value="F:DNA binding"/>
    <property type="evidence" value="ECO:0007669"/>
    <property type="project" value="UniProtKB-UniRule"/>
</dbReference>
<comment type="subcellular location">
    <subcellularLocation>
        <location evidence="2">Cytoplasm</location>
        <location evidence="2">Nucleoid</location>
    </subcellularLocation>
</comment>
<evidence type="ECO:0000256" key="1">
    <source>
        <dbReference type="ARBA" id="ARBA00023125"/>
    </source>
</evidence>
<keyword evidence="2" id="KW-0963">Cytoplasm</keyword>
<comment type="caution">
    <text evidence="4">The sequence shown here is derived from an EMBL/GenBank/DDBJ whole genome shotgun (WGS) entry which is preliminary data.</text>
</comment>
<dbReference type="PATRIC" id="fig|1620.3.peg.1159"/>